<sequence>MSYLDEEVNNSNNIVNLFKEYFSNTYVTNDIACTQINLKENNIGAIHIIELKQIDIFNELWNINYKTAVGPDEISPLFLKECAFILTPAIISLFNKSLLSGIFPEQWKSSYIYIYISQLLKKVTNA</sequence>
<dbReference type="PANTHER" id="PTHR47510">
    <property type="entry name" value="REVERSE TRANSCRIPTASE DOMAIN-CONTAINING PROTEIN"/>
    <property type="match status" value="1"/>
</dbReference>
<organism evidence="1">
    <name type="scientific">Schizaphis graminum</name>
    <name type="common">Green bug aphid</name>
    <dbReference type="NCBI Taxonomy" id="13262"/>
    <lineage>
        <taxon>Eukaryota</taxon>
        <taxon>Metazoa</taxon>
        <taxon>Ecdysozoa</taxon>
        <taxon>Arthropoda</taxon>
        <taxon>Hexapoda</taxon>
        <taxon>Insecta</taxon>
        <taxon>Pterygota</taxon>
        <taxon>Neoptera</taxon>
        <taxon>Paraneoptera</taxon>
        <taxon>Hemiptera</taxon>
        <taxon>Sternorrhyncha</taxon>
        <taxon>Aphidomorpha</taxon>
        <taxon>Aphidoidea</taxon>
        <taxon>Aphididae</taxon>
        <taxon>Aphidini</taxon>
        <taxon>Schizaphis</taxon>
    </lineage>
</organism>
<accession>A0A2S2PCA4</accession>
<dbReference type="EMBL" id="GGMR01014199">
    <property type="protein sequence ID" value="MBY26818.1"/>
    <property type="molecule type" value="Transcribed_RNA"/>
</dbReference>
<reference evidence="1" key="1">
    <citation type="submission" date="2018-04" db="EMBL/GenBank/DDBJ databases">
        <title>Transcriptome of Schizaphis graminum biotype I.</title>
        <authorList>
            <person name="Scully E.D."/>
            <person name="Geib S.M."/>
            <person name="Palmer N.A."/>
            <person name="Koch K."/>
            <person name="Bradshaw J."/>
            <person name="Heng-Moss T."/>
            <person name="Sarath G."/>
        </authorList>
    </citation>
    <scope>NUCLEOTIDE SEQUENCE</scope>
</reference>
<protein>
    <submittedName>
        <fullName evidence="1">Uncharacterized protein</fullName>
    </submittedName>
</protein>
<evidence type="ECO:0000313" key="1">
    <source>
        <dbReference type="EMBL" id="MBY26818.1"/>
    </source>
</evidence>
<gene>
    <name evidence="1" type="ORF">g.8371</name>
</gene>
<dbReference type="PANTHER" id="PTHR47510:SF3">
    <property type="entry name" value="ENDO_EXONUCLEASE_PHOSPHATASE DOMAIN-CONTAINING PROTEIN"/>
    <property type="match status" value="1"/>
</dbReference>
<proteinExistence type="predicted"/>
<dbReference type="AlphaFoldDB" id="A0A2S2PCA4"/>
<name>A0A2S2PCA4_SCHGA</name>